<feature type="domain" description="Copper amine oxidase catalytic" evidence="10">
    <location>
        <begin position="204"/>
        <end position="614"/>
    </location>
</feature>
<dbReference type="InterPro" id="IPR036460">
    <property type="entry name" value="Cu_amine_oxidase_C_sf"/>
</dbReference>
<keyword evidence="4 8" id="KW-0560">Oxidoreductase</keyword>
<dbReference type="SUPFAM" id="SSF54416">
    <property type="entry name" value="Amine oxidase N-terminal region"/>
    <property type="match status" value="1"/>
</dbReference>
<dbReference type="Gene3D" id="2.70.98.20">
    <property type="entry name" value="Copper amine oxidase, catalytic domain"/>
    <property type="match status" value="1"/>
</dbReference>
<evidence type="ECO:0000256" key="8">
    <source>
        <dbReference type="RuleBase" id="RU000672"/>
    </source>
</evidence>
<dbReference type="GO" id="GO:0005507">
    <property type="term" value="F:copper ion binding"/>
    <property type="evidence" value="ECO:0007669"/>
    <property type="project" value="InterPro"/>
</dbReference>
<evidence type="ECO:0000259" key="11">
    <source>
        <dbReference type="Pfam" id="PF02728"/>
    </source>
</evidence>
<evidence type="ECO:0000313" key="12">
    <source>
        <dbReference type="EMBL" id="KAK3096627.1"/>
    </source>
</evidence>
<evidence type="ECO:0000256" key="3">
    <source>
        <dbReference type="ARBA" id="ARBA00022772"/>
    </source>
</evidence>
<evidence type="ECO:0000256" key="1">
    <source>
        <dbReference type="ARBA" id="ARBA00007983"/>
    </source>
</evidence>
<comment type="caution">
    <text evidence="12">The sequence shown here is derived from an EMBL/GenBank/DDBJ whole genome shotgun (WGS) entry which is preliminary data.</text>
</comment>
<evidence type="ECO:0000256" key="6">
    <source>
        <dbReference type="PIRSR" id="PIRSR600269-50"/>
    </source>
</evidence>
<reference evidence="12" key="1">
    <citation type="submission" date="2019-08" db="EMBL/GenBank/DDBJ databases">
        <title>The improved chromosome-level genome for the pearl oyster Pinctada fucata martensii using PacBio sequencing and Hi-C.</title>
        <authorList>
            <person name="Zheng Z."/>
        </authorList>
    </citation>
    <scope>NUCLEOTIDE SEQUENCE</scope>
    <source>
        <strain evidence="12">ZZ-2019</strain>
        <tissue evidence="12">Adductor muscle</tissue>
    </source>
</reference>
<dbReference type="PROSITE" id="PS01165">
    <property type="entry name" value="COPPER_AMINE_OXID_2"/>
    <property type="match status" value="1"/>
</dbReference>
<dbReference type="EMBL" id="VSWD01000007">
    <property type="protein sequence ID" value="KAK3096627.1"/>
    <property type="molecule type" value="Genomic_DNA"/>
</dbReference>
<comment type="similarity">
    <text evidence="1 8">Belongs to the copper/topaquinone oxidase family.</text>
</comment>
<organism evidence="12 13">
    <name type="scientific">Pinctada imbricata</name>
    <name type="common">Atlantic pearl-oyster</name>
    <name type="synonym">Pinctada martensii</name>
    <dbReference type="NCBI Taxonomy" id="66713"/>
    <lineage>
        <taxon>Eukaryota</taxon>
        <taxon>Metazoa</taxon>
        <taxon>Spiralia</taxon>
        <taxon>Lophotrochozoa</taxon>
        <taxon>Mollusca</taxon>
        <taxon>Bivalvia</taxon>
        <taxon>Autobranchia</taxon>
        <taxon>Pteriomorphia</taxon>
        <taxon>Pterioida</taxon>
        <taxon>Pterioidea</taxon>
        <taxon>Pteriidae</taxon>
        <taxon>Pinctada</taxon>
    </lineage>
</organism>
<feature type="domain" description="Copper amine oxidase N3-terminal" evidence="11">
    <location>
        <begin position="44"/>
        <end position="144"/>
    </location>
</feature>
<evidence type="ECO:0000259" key="10">
    <source>
        <dbReference type="Pfam" id="PF01179"/>
    </source>
</evidence>
<dbReference type="InterPro" id="IPR015802">
    <property type="entry name" value="Cu_amine_oxidase_N3"/>
</dbReference>
<evidence type="ECO:0000256" key="5">
    <source>
        <dbReference type="ARBA" id="ARBA00023008"/>
    </source>
</evidence>
<evidence type="ECO:0000256" key="7">
    <source>
        <dbReference type="PIRSR" id="PIRSR600269-51"/>
    </source>
</evidence>
<dbReference type="InterPro" id="IPR015798">
    <property type="entry name" value="Cu_amine_oxidase_C"/>
</dbReference>
<dbReference type="InterPro" id="IPR049947">
    <property type="entry name" value="Cu_Am_Ox_Cu-bd"/>
</dbReference>
<proteinExistence type="inferred from homology"/>
<comment type="cofactor">
    <cofactor evidence="8">
        <name>Cu cation</name>
        <dbReference type="ChEBI" id="CHEBI:23378"/>
    </cofactor>
    <text evidence="8">Contains 1 topaquinone per subunit.</text>
</comment>
<dbReference type="GO" id="GO:0008131">
    <property type="term" value="F:primary methylamine oxidase activity"/>
    <property type="evidence" value="ECO:0007669"/>
    <property type="project" value="InterPro"/>
</dbReference>
<keyword evidence="3 6" id="KW-0801">TPQ</keyword>
<dbReference type="EC" id="1.4.3.-" evidence="8"/>
<dbReference type="GO" id="GO:0009308">
    <property type="term" value="P:amine metabolic process"/>
    <property type="evidence" value="ECO:0007669"/>
    <property type="project" value="UniProtKB-UniRule"/>
</dbReference>
<feature type="active site" description="Schiff-base intermediate with substrate; via topaquinone" evidence="6">
    <location>
        <position position="364"/>
    </location>
</feature>
<keyword evidence="13" id="KW-1185">Reference proteome</keyword>
<dbReference type="PRINTS" id="PR00766">
    <property type="entry name" value="CUDAOXIDASE"/>
</dbReference>
<feature type="modified residue" description="2',4',5'-topaquinone" evidence="7">
    <location>
        <position position="364"/>
    </location>
</feature>
<accession>A0AA89BZN8</accession>
<dbReference type="PANTHER" id="PTHR10638">
    <property type="entry name" value="COPPER AMINE OXIDASE"/>
    <property type="match status" value="1"/>
</dbReference>
<dbReference type="InterPro" id="IPR000269">
    <property type="entry name" value="Cu_amine_oxidase"/>
</dbReference>
<evidence type="ECO:0000256" key="2">
    <source>
        <dbReference type="ARBA" id="ARBA00022723"/>
    </source>
</evidence>
<protein>
    <recommendedName>
        <fullName evidence="8">Amine oxidase</fullName>
        <ecNumber evidence="8">1.4.3.-</ecNumber>
    </recommendedName>
</protein>
<evidence type="ECO:0000313" key="13">
    <source>
        <dbReference type="Proteomes" id="UP001186944"/>
    </source>
</evidence>
<dbReference type="Gene3D" id="3.10.450.40">
    <property type="match status" value="2"/>
</dbReference>
<name>A0AA89BZN8_PINIB</name>
<dbReference type="Pfam" id="PF01179">
    <property type="entry name" value="Cu_amine_oxid"/>
    <property type="match status" value="1"/>
</dbReference>
<keyword evidence="5 8" id="KW-0186">Copper</keyword>
<keyword evidence="2 8" id="KW-0479">Metal-binding</keyword>
<feature type="active site" description="Proton acceptor" evidence="6">
    <location>
        <position position="275"/>
    </location>
</feature>
<gene>
    <name evidence="12" type="ORF">FSP39_001874</name>
</gene>
<dbReference type="Pfam" id="PF02728">
    <property type="entry name" value="Cu_amine_oxidN3"/>
    <property type="match status" value="1"/>
</dbReference>
<feature type="region of interest" description="Disordered" evidence="9">
    <location>
        <begin position="180"/>
        <end position="202"/>
    </location>
</feature>
<evidence type="ECO:0000256" key="9">
    <source>
        <dbReference type="SAM" id="MobiDB-lite"/>
    </source>
</evidence>
<evidence type="ECO:0000256" key="4">
    <source>
        <dbReference type="ARBA" id="ARBA00023002"/>
    </source>
</evidence>
<dbReference type="Proteomes" id="UP001186944">
    <property type="component" value="Unassembled WGS sequence"/>
</dbReference>
<sequence>MNTGLKQPLVEEYVIGPLGNYKEMSMRKLTESPTSSVPYRVRQFTFPEVLEMYITIKRYTEIHDILLESYGATLFDCIDNNLERCLVAYKSHVPIVYSSERKIWISFFYYMEYYTLHPIDFEILMNIQSSKSDDWTIESIWYAGRFYPDYKNFVDAYKNNTIPKMKLKFPVDDIKDTQIPGSLHRRSTSNEDAVNEDTKRGPIQFEPDGRRFEVIGQSVRYMGWEFDWKNSLVGGPQLHNVKFNRESIAYEIGIQDIVVMYSGKSPAFSHAAFADGLNGLGSKTAGLVPGVDCPDYALMLNISVVTEDFLTDSTLSNTLCIFEHNNGVPLRRHYANSHGQAGVFYGGLESKVLIFRTIFVVNNYDYIMDYMFYENGVFETKVYPTGYVLTTYSFDDKSDFGFNMDKRIIAPYHLHLFHFKVDLDILGLENRYKTVDIKVEKFTSNVSIYSNGTQYRYKLKQSIKKTEKEATEKTNESTAKYHLFYNEKYKNSHNEYRSYQLKTKDCVEQLLPENYGFESSIKWSRYKLAVTKRKTGEERSSSMYASFDAGKPTVDFQKFIDDNDDIVDEDLVAWVTLGMHHIPHTEDIPNVATAGKSLSFSLLPFNFFEEDPSIASRNFVRITPKDPTDSRKGLHIERYGTKETYSCIPPSYDYNILRKDGSSIFYPVN</sequence>
<dbReference type="InterPro" id="IPR016182">
    <property type="entry name" value="Cu_amine_oxidase_N-reg"/>
</dbReference>
<dbReference type="GO" id="GO:0048038">
    <property type="term" value="F:quinone binding"/>
    <property type="evidence" value="ECO:0007669"/>
    <property type="project" value="InterPro"/>
</dbReference>
<dbReference type="PANTHER" id="PTHR10638:SF20">
    <property type="entry name" value="AMINE OXIDASE"/>
    <property type="match status" value="1"/>
</dbReference>
<dbReference type="AlphaFoldDB" id="A0AA89BZN8"/>
<dbReference type="SUPFAM" id="SSF49998">
    <property type="entry name" value="Amine oxidase catalytic domain"/>
    <property type="match status" value="1"/>
</dbReference>
<comment type="PTM">
    <text evidence="7 8">Topaquinone (TPQ) is generated by copper-dependent autoxidation of a specific tyrosyl residue.</text>
</comment>
<dbReference type="GO" id="GO:0005886">
    <property type="term" value="C:plasma membrane"/>
    <property type="evidence" value="ECO:0007669"/>
    <property type="project" value="TreeGrafter"/>
</dbReference>